<comment type="caution">
    <text evidence="2">The sequence shown here is derived from an EMBL/GenBank/DDBJ whole genome shotgun (WGS) entry which is preliminary data.</text>
</comment>
<evidence type="ECO:0000256" key="1">
    <source>
        <dbReference type="SAM" id="SignalP"/>
    </source>
</evidence>
<accession>A0AAI8VH24</accession>
<evidence type="ECO:0000313" key="2">
    <source>
        <dbReference type="EMBL" id="CAJ2504758.1"/>
    </source>
</evidence>
<dbReference type="AlphaFoldDB" id="A0AAI8VH24"/>
<feature type="signal peptide" evidence="1">
    <location>
        <begin position="1"/>
        <end position="20"/>
    </location>
</feature>
<protein>
    <submittedName>
        <fullName evidence="2">Uu.00g121520.m01.CDS01</fullName>
    </submittedName>
</protein>
<keyword evidence="1" id="KW-0732">Signal</keyword>
<dbReference type="EMBL" id="CAUWAG010000007">
    <property type="protein sequence ID" value="CAJ2504758.1"/>
    <property type="molecule type" value="Genomic_DNA"/>
</dbReference>
<feature type="chain" id="PRO_5042561215" evidence="1">
    <location>
        <begin position="21"/>
        <end position="64"/>
    </location>
</feature>
<dbReference type="Proteomes" id="UP001295740">
    <property type="component" value="Unassembled WGS sequence"/>
</dbReference>
<reference evidence="2" key="1">
    <citation type="submission" date="2023-10" db="EMBL/GenBank/DDBJ databases">
        <authorList>
            <person name="Hackl T."/>
        </authorList>
    </citation>
    <scope>NUCLEOTIDE SEQUENCE</scope>
</reference>
<gene>
    <name evidence="2" type="ORF">KHLLAP_LOCUS5226</name>
</gene>
<sequence length="64" mass="6795">MLSSIPKTAILLALAAFVVAQPVIKADVDKRAPEDETVKDIYIYAGVGYSKDIEAADSVDVLGE</sequence>
<evidence type="ECO:0000313" key="3">
    <source>
        <dbReference type="Proteomes" id="UP001295740"/>
    </source>
</evidence>
<keyword evidence="3" id="KW-1185">Reference proteome</keyword>
<name>A0AAI8VH24_9PEZI</name>
<organism evidence="2 3">
    <name type="scientific">Anthostomella pinea</name>
    <dbReference type="NCBI Taxonomy" id="933095"/>
    <lineage>
        <taxon>Eukaryota</taxon>
        <taxon>Fungi</taxon>
        <taxon>Dikarya</taxon>
        <taxon>Ascomycota</taxon>
        <taxon>Pezizomycotina</taxon>
        <taxon>Sordariomycetes</taxon>
        <taxon>Xylariomycetidae</taxon>
        <taxon>Xylariales</taxon>
        <taxon>Xylariaceae</taxon>
        <taxon>Anthostomella</taxon>
    </lineage>
</organism>
<proteinExistence type="predicted"/>